<sequence length="191" mass="19817">MRMNRPVAHAAGIGALACALALGGCGLFGPSPEQIVRDGLASDFDMLLDKESQARQTMVSNLESTGALSGLGVDTQGFLDTLLEGMEYEIASVEVDDEAKTATATVELTCKSLTDVATRAQELLNQRAADAGETAISPEETLAWMGECLMQAAQEDAPESVELELDCSSDDEGTWSADDSVAAAVAGALLG</sequence>
<gene>
    <name evidence="1" type="ORF">K8U80_10820</name>
</gene>
<dbReference type="AlphaFoldDB" id="A0A921LSC6"/>
<protein>
    <recommendedName>
        <fullName evidence="3">DUF5105 domain-containing protein</fullName>
    </recommendedName>
</protein>
<dbReference type="PROSITE" id="PS51257">
    <property type="entry name" value="PROKAR_LIPOPROTEIN"/>
    <property type="match status" value="1"/>
</dbReference>
<comment type="caution">
    <text evidence="1">The sequence shown here is derived from an EMBL/GenBank/DDBJ whole genome shotgun (WGS) entry which is preliminary data.</text>
</comment>
<name>A0A921LSC6_9ACTN</name>
<evidence type="ECO:0008006" key="3">
    <source>
        <dbReference type="Google" id="ProtNLM"/>
    </source>
</evidence>
<proteinExistence type="predicted"/>
<reference evidence="1" key="1">
    <citation type="journal article" date="2021" name="PeerJ">
        <title>Extensive microbial diversity within the chicken gut microbiome revealed by metagenomics and culture.</title>
        <authorList>
            <person name="Gilroy R."/>
            <person name="Ravi A."/>
            <person name="Getino M."/>
            <person name="Pursley I."/>
            <person name="Horton D.L."/>
            <person name="Alikhan N.F."/>
            <person name="Baker D."/>
            <person name="Gharbi K."/>
            <person name="Hall N."/>
            <person name="Watson M."/>
            <person name="Adriaenssens E.M."/>
            <person name="Foster-Nyarko E."/>
            <person name="Jarju S."/>
            <person name="Secka A."/>
            <person name="Antonio M."/>
            <person name="Oren A."/>
            <person name="Chaudhuri R.R."/>
            <person name="La Ragione R."/>
            <person name="Hildebrand F."/>
            <person name="Pallen M.J."/>
        </authorList>
    </citation>
    <scope>NUCLEOTIDE SEQUENCE</scope>
    <source>
        <strain evidence="1">ChiGjej2B2-7701</strain>
    </source>
</reference>
<dbReference type="Proteomes" id="UP000746751">
    <property type="component" value="Unassembled WGS sequence"/>
</dbReference>
<organism evidence="1 2">
    <name type="scientific">Collinsella ihumii</name>
    <dbReference type="NCBI Taxonomy" id="1720204"/>
    <lineage>
        <taxon>Bacteria</taxon>
        <taxon>Bacillati</taxon>
        <taxon>Actinomycetota</taxon>
        <taxon>Coriobacteriia</taxon>
        <taxon>Coriobacteriales</taxon>
        <taxon>Coriobacteriaceae</taxon>
        <taxon>Collinsella</taxon>
    </lineage>
</organism>
<evidence type="ECO:0000313" key="2">
    <source>
        <dbReference type="Proteomes" id="UP000746751"/>
    </source>
</evidence>
<evidence type="ECO:0000313" key="1">
    <source>
        <dbReference type="EMBL" id="HJG31869.1"/>
    </source>
</evidence>
<accession>A0A921LSC6</accession>
<reference evidence="1" key="2">
    <citation type="submission" date="2021-09" db="EMBL/GenBank/DDBJ databases">
        <authorList>
            <person name="Gilroy R."/>
        </authorList>
    </citation>
    <scope>NUCLEOTIDE SEQUENCE</scope>
    <source>
        <strain evidence="1">ChiGjej2B2-7701</strain>
    </source>
</reference>
<dbReference type="EMBL" id="DYVF01000065">
    <property type="protein sequence ID" value="HJG31869.1"/>
    <property type="molecule type" value="Genomic_DNA"/>
</dbReference>